<proteinExistence type="predicted"/>
<reference evidence="1 2" key="1">
    <citation type="submission" date="2011-09" db="EMBL/GenBank/DDBJ databases">
        <authorList>
            <person name="Pope W.H."/>
            <person name="Pedulla M.L."/>
            <person name="Ford M.E."/>
            <person name="Peebles C.L."/>
            <person name="Hatfull G.H."/>
            <person name="Hendrix R.W."/>
        </authorList>
    </citation>
    <scope>NUCLEOTIDE SEQUENCE [LARGE SCALE GENOMIC DNA]</scope>
    <source>
        <strain evidence="1">G</strain>
    </source>
</reference>
<dbReference type="KEGG" id="vg:18563802"/>
<accession>G3MAX2</accession>
<evidence type="ECO:0000313" key="1">
    <source>
        <dbReference type="EMBL" id="AEO93837.1"/>
    </source>
</evidence>
<keyword evidence="2" id="KW-1185">Reference proteome</keyword>
<dbReference type="EMBL" id="JN638751">
    <property type="protein sequence ID" value="AEO93837.1"/>
    <property type="molecule type" value="Genomic_DNA"/>
</dbReference>
<protein>
    <submittedName>
        <fullName evidence="1">Gp592</fullName>
    </submittedName>
</protein>
<organism evidence="1 2">
    <name type="scientific">Bacillus phage G</name>
    <dbReference type="NCBI Taxonomy" id="2884420"/>
    <lineage>
        <taxon>Viruses</taxon>
        <taxon>Duplodnaviria</taxon>
        <taxon>Heunggongvirae</taxon>
        <taxon>Uroviricota</taxon>
        <taxon>Caudoviricetes</taxon>
        <taxon>Donellivirus</taxon>
        <taxon>Donellivirus gee</taxon>
    </lineage>
</organism>
<dbReference type="Proteomes" id="UP000009273">
    <property type="component" value="Segment"/>
</dbReference>
<name>G3MAX2_9CAUD</name>
<sequence length="106" mass="12245">MSRLRKLANLSEELGEEYSTASGKVTPYHILFKDNGDEIASMDVEAAIQFCSTKIDDLNEQYKSDPSYYMIIDQEKEEFLQSLRDCQNGMDVVFTIKDYLLRADEK</sequence>
<dbReference type="GeneID" id="18563802"/>
<gene>
    <name evidence="1" type="primary">592</name>
    <name evidence="1" type="ORF">G_592</name>
</gene>
<dbReference type="RefSeq" id="YP_009015884.1">
    <property type="nucleotide sequence ID" value="NC_023719.1"/>
</dbReference>
<evidence type="ECO:0000313" key="2">
    <source>
        <dbReference type="Proteomes" id="UP000009273"/>
    </source>
</evidence>